<sequence length="61" mass="6089">MTSPIGSSSIAHTSSLTSSGETRSTKNATTGNTAGNPFPQQETLHPAAPVGPLGHNINTSA</sequence>
<dbReference type="AlphaFoldDB" id="A0A7Z2GDS3"/>
<dbReference type="KEGG" id="pacp:FAZ97_32330"/>
<name>A0A7Z2GDS3_9BURK</name>
<evidence type="ECO:0000313" key="2">
    <source>
        <dbReference type="EMBL" id="QGZ59665.1"/>
    </source>
</evidence>
<dbReference type="EMBL" id="CP046912">
    <property type="protein sequence ID" value="QGZ59665.1"/>
    <property type="molecule type" value="Genomic_DNA"/>
</dbReference>
<protein>
    <submittedName>
        <fullName evidence="2">Uncharacterized protein</fullName>
    </submittedName>
</protein>
<reference evidence="2 3" key="1">
    <citation type="submission" date="2019-12" db="EMBL/GenBank/DDBJ databases">
        <title>Paraburkholderia acidiphila 7Q-K02 sp. nov and Paraburkholderia acidisoli DHF22 sp. nov., two strains isolated from forest soil.</title>
        <authorList>
            <person name="Gao Z."/>
            <person name="Qiu L."/>
        </authorList>
    </citation>
    <scope>NUCLEOTIDE SEQUENCE [LARGE SCALE GENOMIC DNA]</scope>
    <source>
        <strain evidence="2 3">7Q-K02</strain>
    </source>
</reference>
<feature type="compositionally biased region" description="Low complexity" evidence="1">
    <location>
        <begin position="27"/>
        <end position="36"/>
    </location>
</feature>
<keyword evidence="3" id="KW-1185">Reference proteome</keyword>
<feature type="compositionally biased region" description="Low complexity" evidence="1">
    <location>
        <begin position="1"/>
        <end position="20"/>
    </location>
</feature>
<feature type="region of interest" description="Disordered" evidence="1">
    <location>
        <begin position="1"/>
        <end position="61"/>
    </location>
</feature>
<dbReference type="Proteomes" id="UP000434209">
    <property type="component" value="Chromosome 4"/>
</dbReference>
<accession>A0A7Z2GDS3</accession>
<evidence type="ECO:0000313" key="3">
    <source>
        <dbReference type="Proteomes" id="UP000434209"/>
    </source>
</evidence>
<dbReference type="RefSeq" id="WP_158762843.1">
    <property type="nucleotide sequence ID" value="NZ_CP046912.1"/>
</dbReference>
<evidence type="ECO:0000256" key="1">
    <source>
        <dbReference type="SAM" id="MobiDB-lite"/>
    </source>
</evidence>
<proteinExistence type="predicted"/>
<gene>
    <name evidence="2" type="ORF">FAZ97_32330</name>
</gene>
<organism evidence="2 3">
    <name type="scientific">Paraburkholderia acidiphila</name>
    <dbReference type="NCBI Taxonomy" id="2571747"/>
    <lineage>
        <taxon>Bacteria</taxon>
        <taxon>Pseudomonadati</taxon>
        <taxon>Pseudomonadota</taxon>
        <taxon>Betaproteobacteria</taxon>
        <taxon>Burkholderiales</taxon>
        <taxon>Burkholderiaceae</taxon>
        <taxon>Paraburkholderia</taxon>
    </lineage>
</organism>